<feature type="transmembrane region" description="Helical" evidence="7">
    <location>
        <begin position="12"/>
        <end position="30"/>
    </location>
</feature>
<evidence type="ECO:0000256" key="2">
    <source>
        <dbReference type="ARBA" id="ARBA00006448"/>
    </source>
</evidence>
<reference evidence="9 10" key="1">
    <citation type="submission" date="2017-06" db="EMBL/GenBank/DDBJ databases">
        <title>the draft geome sequence of Illustriluteabacillus marina B3227.</title>
        <authorList>
            <person name="He R.-H."/>
            <person name="Du Z.-J."/>
        </authorList>
    </citation>
    <scope>NUCLEOTIDE SEQUENCE [LARGE SCALE GENOMIC DNA]</scope>
    <source>
        <strain evidence="9 10">B3227</strain>
    </source>
</reference>
<dbReference type="Gene3D" id="3.30.240.20">
    <property type="entry name" value="bsu07140 like domains"/>
    <property type="match status" value="2"/>
</dbReference>
<dbReference type="RefSeq" id="WP_101329883.1">
    <property type="nucleotide sequence ID" value="NZ_PJNH01000001.1"/>
</dbReference>
<evidence type="ECO:0000256" key="7">
    <source>
        <dbReference type="SAM" id="Phobius"/>
    </source>
</evidence>
<feature type="transmembrane region" description="Helical" evidence="7">
    <location>
        <begin position="63"/>
        <end position="81"/>
    </location>
</feature>
<evidence type="ECO:0000256" key="4">
    <source>
        <dbReference type="ARBA" id="ARBA00022692"/>
    </source>
</evidence>
<dbReference type="GO" id="GO:0005886">
    <property type="term" value="C:plasma membrane"/>
    <property type="evidence" value="ECO:0007669"/>
    <property type="project" value="UniProtKB-SubCell"/>
</dbReference>
<dbReference type="Proteomes" id="UP000243524">
    <property type="component" value="Unassembled WGS sequence"/>
</dbReference>
<evidence type="ECO:0000259" key="8">
    <source>
        <dbReference type="Pfam" id="PF04239"/>
    </source>
</evidence>
<dbReference type="OrthoDB" id="9778331at2"/>
<evidence type="ECO:0000256" key="3">
    <source>
        <dbReference type="ARBA" id="ARBA00022475"/>
    </source>
</evidence>
<keyword evidence="3" id="KW-1003">Cell membrane</keyword>
<dbReference type="PANTHER" id="PTHR34582">
    <property type="entry name" value="UPF0702 TRANSMEMBRANE PROTEIN YCAP"/>
    <property type="match status" value="1"/>
</dbReference>
<evidence type="ECO:0000256" key="5">
    <source>
        <dbReference type="ARBA" id="ARBA00022989"/>
    </source>
</evidence>
<comment type="subcellular location">
    <subcellularLocation>
        <location evidence="1">Cell membrane</location>
        <topology evidence="1">Multi-pass membrane protein</topology>
    </subcellularLocation>
</comment>
<evidence type="ECO:0000313" key="9">
    <source>
        <dbReference type="EMBL" id="PKR78211.1"/>
    </source>
</evidence>
<keyword evidence="10" id="KW-1185">Reference proteome</keyword>
<dbReference type="InterPro" id="IPR007353">
    <property type="entry name" value="DUF421"/>
</dbReference>
<comment type="caution">
    <text evidence="9">The sequence shown here is derived from an EMBL/GenBank/DDBJ whole genome shotgun (WGS) entry which is preliminary data.</text>
</comment>
<comment type="similarity">
    <text evidence="2">Belongs to the UPF0702 family.</text>
</comment>
<keyword evidence="5 7" id="KW-1133">Transmembrane helix</keyword>
<dbReference type="InterPro" id="IPR023090">
    <property type="entry name" value="UPF0702_alpha/beta_dom_sf"/>
</dbReference>
<gene>
    <name evidence="9" type="ORF">CEY16_00165</name>
</gene>
<evidence type="ECO:0000313" key="10">
    <source>
        <dbReference type="Proteomes" id="UP000243524"/>
    </source>
</evidence>
<protein>
    <submittedName>
        <fullName evidence="9">DUF421 domain-containing protein</fullName>
    </submittedName>
</protein>
<dbReference type="PANTHER" id="PTHR34582:SF6">
    <property type="entry name" value="UPF0702 TRANSMEMBRANE PROTEIN YCAP"/>
    <property type="match status" value="1"/>
</dbReference>
<feature type="transmembrane region" description="Helical" evidence="7">
    <location>
        <begin position="37"/>
        <end position="57"/>
    </location>
</feature>
<proteinExistence type="inferred from homology"/>
<dbReference type="EMBL" id="PJNH01000001">
    <property type="protein sequence ID" value="PKR78211.1"/>
    <property type="molecule type" value="Genomic_DNA"/>
</dbReference>
<dbReference type="Pfam" id="PF04239">
    <property type="entry name" value="DUF421"/>
    <property type="match status" value="1"/>
</dbReference>
<keyword evidence="6 7" id="KW-0472">Membrane</keyword>
<evidence type="ECO:0000256" key="1">
    <source>
        <dbReference type="ARBA" id="ARBA00004651"/>
    </source>
</evidence>
<name>A0A2I0QV39_9BACI</name>
<sequence>MVETFKDIGLVIFRVATILPLLLFVTIYMGKRAIGELPIFDFLIIITLGSVVGADIADTEVSHLPTAIAIITIGVLQKFVAKWKVSNRKIGKLLSFEPTVVIQDGQLLDKNLKKQNYSIDNILQMLREKDIFDLNEVETAILEANGELSVLKKPEHTHVTLQDMNYKKGSTMTFPVIVEGEIYEKVLNRFELDEKWLLEKLKTLGVTDIGEVFYASINLRKEIHVSMKNDGSVIVPYIRH</sequence>
<organism evidence="9 10">
    <name type="scientific">Halalkalibacillus sediminis</name>
    <dbReference type="NCBI Taxonomy" id="2018042"/>
    <lineage>
        <taxon>Bacteria</taxon>
        <taxon>Bacillati</taxon>
        <taxon>Bacillota</taxon>
        <taxon>Bacilli</taxon>
        <taxon>Bacillales</taxon>
        <taxon>Bacillaceae</taxon>
        <taxon>Halalkalibacillus</taxon>
    </lineage>
</organism>
<dbReference type="AlphaFoldDB" id="A0A2I0QV39"/>
<accession>A0A2I0QV39</accession>
<keyword evidence="4 7" id="KW-0812">Transmembrane</keyword>
<feature type="domain" description="YetF C-terminal" evidence="8">
    <location>
        <begin position="87"/>
        <end position="217"/>
    </location>
</feature>
<evidence type="ECO:0000256" key="6">
    <source>
        <dbReference type="ARBA" id="ARBA00023136"/>
    </source>
</evidence>